<dbReference type="AlphaFoldDB" id="A0A5B7I9A2"/>
<comment type="caution">
    <text evidence="2">The sequence shown here is derived from an EMBL/GenBank/DDBJ whole genome shotgun (WGS) entry which is preliminary data.</text>
</comment>
<name>A0A5B7I9A2_PORTR</name>
<protein>
    <submittedName>
        <fullName evidence="2">Uncharacterized protein</fullName>
    </submittedName>
</protein>
<evidence type="ECO:0000313" key="3">
    <source>
        <dbReference type="Proteomes" id="UP000324222"/>
    </source>
</evidence>
<dbReference type="OrthoDB" id="6413693at2759"/>
<dbReference type="EMBL" id="VSRR010047563">
    <property type="protein sequence ID" value="MPC78087.1"/>
    <property type="molecule type" value="Genomic_DNA"/>
</dbReference>
<evidence type="ECO:0000256" key="1">
    <source>
        <dbReference type="SAM" id="SignalP"/>
    </source>
</evidence>
<organism evidence="2 3">
    <name type="scientific">Portunus trituberculatus</name>
    <name type="common">Swimming crab</name>
    <name type="synonym">Neptunus trituberculatus</name>
    <dbReference type="NCBI Taxonomy" id="210409"/>
    <lineage>
        <taxon>Eukaryota</taxon>
        <taxon>Metazoa</taxon>
        <taxon>Ecdysozoa</taxon>
        <taxon>Arthropoda</taxon>
        <taxon>Crustacea</taxon>
        <taxon>Multicrustacea</taxon>
        <taxon>Malacostraca</taxon>
        <taxon>Eumalacostraca</taxon>
        <taxon>Eucarida</taxon>
        <taxon>Decapoda</taxon>
        <taxon>Pleocyemata</taxon>
        <taxon>Brachyura</taxon>
        <taxon>Eubrachyura</taxon>
        <taxon>Portunoidea</taxon>
        <taxon>Portunidae</taxon>
        <taxon>Portuninae</taxon>
        <taxon>Portunus</taxon>
    </lineage>
</organism>
<evidence type="ECO:0000313" key="2">
    <source>
        <dbReference type="EMBL" id="MPC78087.1"/>
    </source>
</evidence>
<reference evidence="2 3" key="1">
    <citation type="submission" date="2019-05" db="EMBL/GenBank/DDBJ databases">
        <title>Another draft genome of Portunus trituberculatus and its Hox gene families provides insights of decapod evolution.</title>
        <authorList>
            <person name="Jeong J.-H."/>
            <person name="Song I."/>
            <person name="Kim S."/>
            <person name="Choi T."/>
            <person name="Kim D."/>
            <person name="Ryu S."/>
            <person name="Kim W."/>
        </authorList>
    </citation>
    <scope>NUCLEOTIDE SEQUENCE [LARGE SCALE GENOMIC DNA]</scope>
    <source>
        <tissue evidence="2">Muscle</tissue>
    </source>
</reference>
<keyword evidence="1" id="KW-0732">Signal</keyword>
<dbReference type="Proteomes" id="UP000324222">
    <property type="component" value="Unassembled WGS sequence"/>
</dbReference>
<proteinExistence type="predicted"/>
<feature type="chain" id="PRO_5023013115" evidence="1">
    <location>
        <begin position="24"/>
        <end position="189"/>
    </location>
</feature>
<keyword evidence="3" id="KW-1185">Reference proteome</keyword>
<feature type="signal peptide" evidence="1">
    <location>
        <begin position="1"/>
        <end position="23"/>
    </location>
</feature>
<gene>
    <name evidence="2" type="ORF">E2C01_072562</name>
</gene>
<accession>A0A5B7I9A2</accession>
<sequence length="189" mass="20255">MFAWWISWLWAWMLWSCMGGVGALWTEGIDPEDLLGPEGIDTIDIDVEGVHVGPGMGGSAIQIMGGEPERAQRFATQPTPQTAVIGSTVVLPCSAQNNGKVLAADTKTWDSHGSLHILLGHPIPSPSPHTSCPLARHVSQPCLSSSACPSSHIAFTLQTLLSSKLVCTQHCFPTIPASDPTFWIHNLKP</sequence>